<comment type="caution">
    <text evidence="5">The sequence shown here is derived from an EMBL/GenBank/DDBJ whole genome shotgun (WGS) entry which is preliminary data.</text>
</comment>
<proteinExistence type="predicted"/>
<evidence type="ECO:0000259" key="4">
    <source>
        <dbReference type="PROSITE" id="PS50932"/>
    </source>
</evidence>
<dbReference type="PANTHER" id="PTHR30146:SF153">
    <property type="entry name" value="LACTOSE OPERON REPRESSOR"/>
    <property type="match status" value="1"/>
</dbReference>
<evidence type="ECO:0000313" key="6">
    <source>
        <dbReference type="Proteomes" id="UP000614811"/>
    </source>
</evidence>
<dbReference type="SUPFAM" id="SSF53822">
    <property type="entry name" value="Periplasmic binding protein-like I"/>
    <property type="match status" value="1"/>
</dbReference>
<reference evidence="5" key="2">
    <citation type="submission" date="2020-09" db="EMBL/GenBank/DDBJ databases">
        <authorList>
            <person name="Sun Q."/>
            <person name="Kim S."/>
        </authorList>
    </citation>
    <scope>NUCLEOTIDE SEQUENCE</scope>
    <source>
        <strain evidence="5">KCTC 12711</strain>
    </source>
</reference>
<keyword evidence="6" id="KW-1185">Reference proteome</keyword>
<dbReference type="PROSITE" id="PS00356">
    <property type="entry name" value="HTH_LACI_1"/>
    <property type="match status" value="1"/>
</dbReference>
<dbReference type="GO" id="GO:0003700">
    <property type="term" value="F:DNA-binding transcription factor activity"/>
    <property type="evidence" value="ECO:0007669"/>
    <property type="project" value="TreeGrafter"/>
</dbReference>
<dbReference type="RefSeq" id="WP_189398178.1">
    <property type="nucleotide sequence ID" value="NZ_BMXA01000001.1"/>
</dbReference>
<dbReference type="InterPro" id="IPR046335">
    <property type="entry name" value="LacI/GalR-like_sensor"/>
</dbReference>
<dbReference type="Gene3D" id="1.10.260.40">
    <property type="entry name" value="lambda repressor-like DNA-binding domains"/>
    <property type="match status" value="1"/>
</dbReference>
<evidence type="ECO:0000256" key="2">
    <source>
        <dbReference type="ARBA" id="ARBA00023125"/>
    </source>
</evidence>
<dbReference type="InterPro" id="IPR000843">
    <property type="entry name" value="HTH_LacI"/>
</dbReference>
<gene>
    <name evidence="5" type="ORF">GCM10008090_02390</name>
</gene>
<dbReference type="PRINTS" id="PR00036">
    <property type="entry name" value="HTHLACI"/>
</dbReference>
<keyword evidence="2" id="KW-0238">DNA-binding</keyword>
<feature type="domain" description="HTH lacI-type" evidence="4">
    <location>
        <begin position="9"/>
        <end position="63"/>
    </location>
</feature>
<evidence type="ECO:0000256" key="1">
    <source>
        <dbReference type="ARBA" id="ARBA00023015"/>
    </source>
</evidence>
<dbReference type="Gene3D" id="3.40.50.2300">
    <property type="match status" value="2"/>
</dbReference>
<dbReference type="SUPFAM" id="SSF47413">
    <property type="entry name" value="lambda repressor-like DNA-binding domains"/>
    <property type="match status" value="1"/>
</dbReference>
<name>A0A918RF52_9GAMM</name>
<sequence>MNEFNDQRATINDVARLSGVSKRTVSRVINNSPKVGKATRLKVQKIIDDLNYSPNAQARGLAARRSYLLGMIYDNPDALYINDVQRGVLSICRKFGYELVVHPCDMQSDTLIDEAVSFVNRSKLDGVIILPPISENNDLAGALGSANVNYVRLASIALDTARHVVISNERSAAAAMAEYLVKLGHRRIGYISGPRRMRSTRERLEGFCDALEKHGCKPDDDMIALGAYTFESGIECTRKLMANTNPPTVIFASNDEMAVGAINAAQDMGLKVPRDLSVAGFDDSILASRIMPPLTTIRRPVQDMARHAATKLIASIDGRNDEADVSIILVPELVERTSTRSL</sequence>
<dbReference type="Pfam" id="PF00356">
    <property type="entry name" value="LacI"/>
    <property type="match status" value="1"/>
</dbReference>
<reference evidence="5" key="1">
    <citation type="journal article" date="2014" name="Int. J. Syst. Evol. Microbiol.">
        <title>Complete genome sequence of Corynebacterium casei LMG S-19264T (=DSM 44701T), isolated from a smear-ripened cheese.</title>
        <authorList>
            <consortium name="US DOE Joint Genome Institute (JGI-PGF)"/>
            <person name="Walter F."/>
            <person name="Albersmeier A."/>
            <person name="Kalinowski J."/>
            <person name="Ruckert C."/>
        </authorList>
    </citation>
    <scope>NUCLEOTIDE SEQUENCE</scope>
    <source>
        <strain evidence="5">KCTC 12711</strain>
    </source>
</reference>
<keyword evidence="3" id="KW-0804">Transcription</keyword>
<dbReference type="CDD" id="cd01545">
    <property type="entry name" value="PBP1_SalR"/>
    <property type="match status" value="1"/>
</dbReference>
<dbReference type="AlphaFoldDB" id="A0A918RF52"/>
<evidence type="ECO:0000313" key="5">
    <source>
        <dbReference type="EMBL" id="GGZ97606.1"/>
    </source>
</evidence>
<dbReference type="InterPro" id="IPR010982">
    <property type="entry name" value="Lambda_DNA-bd_dom_sf"/>
</dbReference>
<dbReference type="PROSITE" id="PS50932">
    <property type="entry name" value="HTH_LACI_2"/>
    <property type="match status" value="1"/>
</dbReference>
<dbReference type="CDD" id="cd01392">
    <property type="entry name" value="HTH_LacI"/>
    <property type="match status" value="1"/>
</dbReference>
<protein>
    <submittedName>
        <fullName evidence="5">LacI family transcriptional regulator</fullName>
    </submittedName>
</protein>
<evidence type="ECO:0000256" key="3">
    <source>
        <dbReference type="ARBA" id="ARBA00023163"/>
    </source>
</evidence>
<dbReference type="SMART" id="SM00354">
    <property type="entry name" value="HTH_LACI"/>
    <property type="match status" value="1"/>
</dbReference>
<accession>A0A918RF52</accession>
<keyword evidence="1" id="KW-0805">Transcription regulation</keyword>
<dbReference type="GO" id="GO:0000976">
    <property type="term" value="F:transcription cis-regulatory region binding"/>
    <property type="evidence" value="ECO:0007669"/>
    <property type="project" value="TreeGrafter"/>
</dbReference>
<dbReference type="PANTHER" id="PTHR30146">
    <property type="entry name" value="LACI-RELATED TRANSCRIPTIONAL REPRESSOR"/>
    <property type="match status" value="1"/>
</dbReference>
<dbReference type="InterPro" id="IPR028082">
    <property type="entry name" value="Peripla_BP_I"/>
</dbReference>
<dbReference type="Pfam" id="PF13377">
    <property type="entry name" value="Peripla_BP_3"/>
    <property type="match status" value="1"/>
</dbReference>
<organism evidence="5 6">
    <name type="scientific">Arenicella chitinivorans</name>
    <dbReference type="NCBI Taxonomy" id="1329800"/>
    <lineage>
        <taxon>Bacteria</taxon>
        <taxon>Pseudomonadati</taxon>
        <taxon>Pseudomonadota</taxon>
        <taxon>Gammaproteobacteria</taxon>
        <taxon>Arenicellales</taxon>
        <taxon>Arenicellaceae</taxon>
        <taxon>Arenicella</taxon>
    </lineage>
</organism>
<dbReference type="EMBL" id="BMXA01000001">
    <property type="protein sequence ID" value="GGZ97606.1"/>
    <property type="molecule type" value="Genomic_DNA"/>
</dbReference>
<dbReference type="Proteomes" id="UP000614811">
    <property type="component" value="Unassembled WGS sequence"/>
</dbReference>